<sequence length="543" mass="61153">MKVSGSMEPTLRRRNGRDNVRIFKPLLRAYALGYLSSVTPKLVSYVRRLRNKDWTAQQKLQELAKVLTGPLRLNSFPTACASLVGGSTLLPIGFYRLCALVTAGLFKRDVQISQGLDRLIRFVITFLSGWFSFQLLNRNRICLPVEDVRAIRNLTDQGKNPGQVMANPLGHHRPELAGRTMDLTIYMVTRSIDAVACAAWGRWSRRRRAQNRWTTVESLVPGFADATVFAMSAAVVMWAWFYLPERLPRTYEKWIREAAQVDSRLIEALRRVRRGVFVYGKDTGQAPLLQSMCKDYNWPEVWGDPAKVTPIPCEMVHMGCGPSCEKHALSRFAKTFKFACATYIPLQIVFRLRRMKSATALRRALSDAARSSAFLASFVSLFYYGVCLARTRLGPKIFDAKTVTPMMWDSGLCVGAGCLMCGWSILVEKARKRQELALFVAPRAAAAVLPRLYDKKVCIGPSHPLSTTGLHPHPLHPLFNVSNLACGRFQNNHEVLTRVGVSQYQYRERVAFAVSAAILITFLRERPTMVRGVFGRITSNVLN</sequence>
<proteinExistence type="predicted"/>
<evidence type="ECO:0008006" key="4">
    <source>
        <dbReference type="Google" id="ProtNLM"/>
    </source>
</evidence>
<keyword evidence="1" id="KW-0472">Membrane</keyword>
<dbReference type="EMBL" id="JAAOZQ010000052">
    <property type="protein sequence ID" value="KAF7522490.1"/>
    <property type="molecule type" value="Genomic_DNA"/>
</dbReference>
<dbReference type="OrthoDB" id="4021778at2759"/>
<dbReference type="Proteomes" id="UP000701341">
    <property type="component" value="Unassembled WGS sequence"/>
</dbReference>
<evidence type="ECO:0000313" key="2">
    <source>
        <dbReference type="EMBL" id="KAF7522490.1"/>
    </source>
</evidence>
<dbReference type="InterPro" id="IPR026749">
    <property type="entry name" value="Tmem135"/>
</dbReference>
<keyword evidence="1" id="KW-0812">Transmembrane</keyword>
<comment type="caution">
    <text evidence="2">The sequence shown here is derived from an EMBL/GenBank/DDBJ whole genome shotgun (WGS) entry which is preliminary data.</text>
</comment>
<keyword evidence="3" id="KW-1185">Reference proteome</keyword>
<gene>
    <name evidence="2" type="ORF">PCG10_007405</name>
</gene>
<name>A0A9P5GGP5_PENCR</name>
<feature type="transmembrane region" description="Helical" evidence="1">
    <location>
        <begin position="222"/>
        <end position="243"/>
    </location>
</feature>
<dbReference type="PANTHER" id="PTHR12459:SF15">
    <property type="entry name" value="TRANSMEMBRANE PROTEIN 135"/>
    <property type="match status" value="1"/>
</dbReference>
<feature type="transmembrane region" description="Helical" evidence="1">
    <location>
        <begin position="405"/>
        <end position="426"/>
    </location>
</feature>
<evidence type="ECO:0000256" key="1">
    <source>
        <dbReference type="SAM" id="Phobius"/>
    </source>
</evidence>
<feature type="transmembrane region" description="Helical" evidence="1">
    <location>
        <begin position="373"/>
        <end position="393"/>
    </location>
</feature>
<organism evidence="2 3">
    <name type="scientific">Penicillium crustosum</name>
    <name type="common">Blue mold fungus</name>
    <dbReference type="NCBI Taxonomy" id="36656"/>
    <lineage>
        <taxon>Eukaryota</taxon>
        <taxon>Fungi</taxon>
        <taxon>Dikarya</taxon>
        <taxon>Ascomycota</taxon>
        <taxon>Pezizomycotina</taxon>
        <taxon>Eurotiomycetes</taxon>
        <taxon>Eurotiomycetidae</taxon>
        <taxon>Eurotiales</taxon>
        <taxon>Aspergillaceae</taxon>
        <taxon>Penicillium</taxon>
    </lineage>
</organism>
<keyword evidence="1" id="KW-1133">Transmembrane helix</keyword>
<protein>
    <recommendedName>
        <fullName evidence="4">Integral membrane protein</fullName>
    </recommendedName>
</protein>
<dbReference type="AlphaFoldDB" id="A0A9P5GGP5"/>
<accession>A0A9P5GGP5</accession>
<dbReference type="PANTHER" id="PTHR12459">
    <property type="entry name" value="TRANSMEMBRANE PROTEIN 135-RELATED"/>
    <property type="match status" value="1"/>
</dbReference>
<feature type="transmembrane region" description="Helical" evidence="1">
    <location>
        <begin position="335"/>
        <end position="352"/>
    </location>
</feature>
<reference evidence="2" key="1">
    <citation type="submission" date="2020-02" db="EMBL/GenBank/DDBJ databases">
        <authorList>
            <person name="Lichtner F.J."/>
        </authorList>
    </citation>
    <scope>NUCLEOTIDE SEQUENCE</scope>
    <source>
        <strain evidence="2">G10</strain>
    </source>
</reference>
<evidence type="ECO:0000313" key="3">
    <source>
        <dbReference type="Proteomes" id="UP000701341"/>
    </source>
</evidence>